<evidence type="ECO:0000259" key="5">
    <source>
        <dbReference type="Pfam" id="PF01420"/>
    </source>
</evidence>
<comment type="similarity">
    <text evidence="1">Belongs to the type-I restriction system S methylase family.</text>
</comment>
<dbReference type="EMBL" id="QSQN01000044">
    <property type="protein sequence ID" value="RGK37198.1"/>
    <property type="molecule type" value="Genomic_DNA"/>
</dbReference>
<dbReference type="Pfam" id="PF01420">
    <property type="entry name" value="Methylase_S"/>
    <property type="match status" value="2"/>
</dbReference>
<dbReference type="InterPro" id="IPR000055">
    <property type="entry name" value="Restrct_endonuc_typeI_TRD"/>
</dbReference>
<accession>A0A3E4LIE1</accession>
<dbReference type="InterPro" id="IPR044946">
    <property type="entry name" value="Restrct_endonuc_typeI_TRD_sf"/>
</dbReference>
<proteinExistence type="inferred from homology"/>
<dbReference type="RefSeq" id="WP_117688658.1">
    <property type="nucleotide sequence ID" value="NZ_CAUFBW010000041.1"/>
</dbReference>
<keyword evidence="6" id="KW-0540">Nuclease</keyword>
<gene>
    <name evidence="6" type="ORF">DXD17_13020</name>
</gene>
<evidence type="ECO:0000313" key="7">
    <source>
        <dbReference type="Proteomes" id="UP000260793"/>
    </source>
</evidence>
<keyword evidence="3" id="KW-0238">DNA-binding</keyword>
<sequence length="345" mass="38733">MDSMKLEDCCEILDSQRVPITGSDRTSGDYPYYGANGIQDYVDDFIFDDELVLLAEDGGNFGSKTRPIAYRVSGKCWVNNHAHVLKPKAGLDVDYLCYSLMFYDVGGMVNGATRQKLTQAAMRQMIIPKRSLDEQIEIVNIIKKVQGVIASRKEELEQLDLLIKARFVELFGDININDKNWKYEPLGELCTIVRGGSPRPIEQFLGGDVPWIKIGDATDGDSIYLNSTKEHIIQEGIKKSRLVKEGSLIFANCGVSLGFARIITFDGCIHDGWLAMEDIDERLDKVFLLQALNQMTEHFRAIAPAGTQPNLNTAIMKAYKQVIPPIELQREFINFAKQVTKSKVV</sequence>
<dbReference type="Gene3D" id="3.90.220.20">
    <property type="entry name" value="DNA methylase specificity domains"/>
    <property type="match status" value="2"/>
</dbReference>
<dbReference type="PANTHER" id="PTHR43140:SF1">
    <property type="entry name" value="TYPE I RESTRICTION ENZYME ECOKI SPECIFICITY SUBUNIT"/>
    <property type="match status" value="1"/>
</dbReference>
<keyword evidence="6" id="KW-0378">Hydrolase</keyword>
<dbReference type="GO" id="GO:0003677">
    <property type="term" value="F:DNA binding"/>
    <property type="evidence" value="ECO:0007669"/>
    <property type="project" value="UniProtKB-KW"/>
</dbReference>
<dbReference type="Proteomes" id="UP000260793">
    <property type="component" value="Unassembled WGS sequence"/>
</dbReference>
<organism evidence="6 7">
    <name type="scientific">[Ruminococcus] lactaris</name>
    <dbReference type="NCBI Taxonomy" id="46228"/>
    <lineage>
        <taxon>Bacteria</taxon>
        <taxon>Bacillati</taxon>
        <taxon>Bacillota</taxon>
        <taxon>Clostridia</taxon>
        <taxon>Lachnospirales</taxon>
        <taxon>Lachnospiraceae</taxon>
        <taxon>Mediterraneibacter</taxon>
    </lineage>
</organism>
<dbReference type="GO" id="GO:0009307">
    <property type="term" value="P:DNA restriction-modification system"/>
    <property type="evidence" value="ECO:0007669"/>
    <property type="project" value="UniProtKB-KW"/>
</dbReference>
<dbReference type="PANTHER" id="PTHR43140">
    <property type="entry name" value="TYPE-1 RESTRICTION ENZYME ECOKI SPECIFICITY PROTEIN"/>
    <property type="match status" value="1"/>
</dbReference>
<evidence type="ECO:0000256" key="3">
    <source>
        <dbReference type="ARBA" id="ARBA00023125"/>
    </source>
</evidence>
<dbReference type="InterPro" id="IPR051212">
    <property type="entry name" value="Type-I_RE_S_subunit"/>
</dbReference>
<evidence type="ECO:0000256" key="4">
    <source>
        <dbReference type="ARBA" id="ARBA00038652"/>
    </source>
</evidence>
<keyword evidence="2" id="KW-0680">Restriction system</keyword>
<dbReference type="GO" id="GO:0004519">
    <property type="term" value="F:endonuclease activity"/>
    <property type="evidence" value="ECO:0007669"/>
    <property type="project" value="UniProtKB-KW"/>
</dbReference>
<comment type="subunit">
    <text evidence="4">The methyltransferase is composed of M and S polypeptides.</text>
</comment>
<reference evidence="6 7" key="1">
    <citation type="submission" date="2018-08" db="EMBL/GenBank/DDBJ databases">
        <title>A genome reference for cultivated species of the human gut microbiota.</title>
        <authorList>
            <person name="Zou Y."/>
            <person name="Xue W."/>
            <person name="Luo G."/>
        </authorList>
    </citation>
    <scope>NUCLEOTIDE SEQUENCE [LARGE SCALE GENOMIC DNA]</scope>
    <source>
        <strain evidence="6 7">TF11-7</strain>
    </source>
</reference>
<feature type="domain" description="Type I restriction modification DNA specificity" evidence="5">
    <location>
        <begin position="3"/>
        <end position="159"/>
    </location>
</feature>
<name>A0A3E4LIE1_9FIRM</name>
<evidence type="ECO:0000256" key="2">
    <source>
        <dbReference type="ARBA" id="ARBA00022747"/>
    </source>
</evidence>
<dbReference type="CDD" id="cd17262">
    <property type="entry name" value="RMtype1_S_Aco12261I-TRD2-CR2"/>
    <property type="match status" value="1"/>
</dbReference>
<keyword evidence="6" id="KW-0255">Endonuclease</keyword>
<feature type="domain" description="Type I restriction modification DNA specificity" evidence="5">
    <location>
        <begin position="179"/>
        <end position="341"/>
    </location>
</feature>
<evidence type="ECO:0000256" key="1">
    <source>
        <dbReference type="ARBA" id="ARBA00010923"/>
    </source>
</evidence>
<dbReference type="SUPFAM" id="SSF116734">
    <property type="entry name" value="DNA methylase specificity domain"/>
    <property type="match status" value="2"/>
</dbReference>
<dbReference type="AlphaFoldDB" id="A0A3E4LIE1"/>
<dbReference type="Gene3D" id="1.10.287.1120">
    <property type="entry name" value="Bipartite methylase S protein"/>
    <property type="match status" value="1"/>
</dbReference>
<protein>
    <submittedName>
        <fullName evidence="6">Restriction endonuclease subunit S</fullName>
    </submittedName>
</protein>
<dbReference type="CDD" id="cd17283">
    <property type="entry name" value="RMtype1_S_Hpy180ORF7835P_TRD2-CR2_like"/>
    <property type="match status" value="1"/>
</dbReference>
<evidence type="ECO:0000313" key="6">
    <source>
        <dbReference type="EMBL" id="RGK37198.1"/>
    </source>
</evidence>
<comment type="caution">
    <text evidence="6">The sequence shown here is derived from an EMBL/GenBank/DDBJ whole genome shotgun (WGS) entry which is preliminary data.</text>
</comment>